<protein>
    <submittedName>
        <fullName evidence="6">Centrosomal protein of 76 kDa</fullName>
    </submittedName>
</protein>
<evidence type="ECO:0000259" key="4">
    <source>
        <dbReference type="Pfam" id="PF24652"/>
    </source>
</evidence>
<comment type="subcellular location">
    <subcellularLocation>
        <location evidence="1">Cytoplasm</location>
        <location evidence="1">Cytoskeleton</location>
        <location evidence="1">Microtubule organizing center</location>
        <location evidence="1">Centrosome</location>
    </subcellularLocation>
</comment>
<reference evidence="6" key="1">
    <citation type="submission" date="2020-05" db="EMBL/GenBank/DDBJ databases">
        <title>Phylogenomic resolution of chytrid fungi.</title>
        <authorList>
            <person name="Stajich J.E."/>
            <person name="Amses K."/>
            <person name="Simmons R."/>
            <person name="Seto K."/>
            <person name="Myers J."/>
            <person name="Bonds A."/>
            <person name="Quandt C.A."/>
            <person name="Barry K."/>
            <person name="Liu P."/>
            <person name="Grigoriev I."/>
            <person name="Longcore J.E."/>
            <person name="James T.Y."/>
        </authorList>
    </citation>
    <scope>NUCLEOTIDE SEQUENCE</scope>
    <source>
        <strain evidence="6">JEL0513</strain>
    </source>
</reference>
<proteinExistence type="predicted"/>
<accession>A0AAD5XGX9</accession>
<evidence type="ECO:0000313" key="7">
    <source>
        <dbReference type="Proteomes" id="UP001211907"/>
    </source>
</evidence>
<dbReference type="InterPro" id="IPR056288">
    <property type="entry name" value="CEP76_C"/>
</dbReference>
<dbReference type="EMBL" id="JADGJH010000066">
    <property type="protein sequence ID" value="KAJ3139751.1"/>
    <property type="molecule type" value="Genomic_DNA"/>
</dbReference>
<dbReference type="PANTHER" id="PTHR46436:SF1">
    <property type="entry name" value="CENTROSOMAL PROTEIN OF 76 KDA"/>
    <property type="match status" value="1"/>
</dbReference>
<comment type="caution">
    <text evidence="6">The sequence shown here is derived from an EMBL/GenBank/DDBJ whole genome shotgun (WGS) entry which is preliminary data.</text>
</comment>
<evidence type="ECO:0000259" key="3">
    <source>
        <dbReference type="Pfam" id="PF15627"/>
    </source>
</evidence>
<dbReference type="PANTHER" id="PTHR46436">
    <property type="entry name" value="CENTROSOMAL PROTEIN OF 76 KDA"/>
    <property type="match status" value="1"/>
</dbReference>
<feature type="domain" description="CEP76 C2" evidence="3">
    <location>
        <begin position="87"/>
        <end position="225"/>
    </location>
</feature>
<evidence type="ECO:0000313" key="6">
    <source>
        <dbReference type="EMBL" id="KAJ3139751.1"/>
    </source>
</evidence>
<dbReference type="InterPro" id="IPR056290">
    <property type="entry name" value="CEPT76/DRC7_peptidase-like_dom"/>
</dbReference>
<dbReference type="Pfam" id="PF24652">
    <property type="entry name" value="CEP76_C"/>
    <property type="match status" value="1"/>
</dbReference>
<organism evidence="6 7">
    <name type="scientific">Physocladia obscura</name>
    <dbReference type="NCBI Taxonomy" id="109957"/>
    <lineage>
        <taxon>Eukaryota</taxon>
        <taxon>Fungi</taxon>
        <taxon>Fungi incertae sedis</taxon>
        <taxon>Chytridiomycota</taxon>
        <taxon>Chytridiomycota incertae sedis</taxon>
        <taxon>Chytridiomycetes</taxon>
        <taxon>Chytridiales</taxon>
        <taxon>Chytriomycetaceae</taxon>
        <taxon>Physocladia</taxon>
    </lineage>
</organism>
<dbReference type="Pfam" id="PF15627">
    <property type="entry name" value="CEP76-C2"/>
    <property type="match status" value="1"/>
</dbReference>
<feature type="domain" description="CEP76/DRC7 peptidase-like" evidence="5">
    <location>
        <begin position="333"/>
        <end position="452"/>
    </location>
</feature>
<keyword evidence="2" id="KW-0963">Cytoplasm</keyword>
<evidence type="ECO:0000256" key="2">
    <source>
        <dbReference type="ARBA" id="ARBA00022490"/>
    </source>
</evidence>
<evidence type="ECO:0000256" key="1">
    <source>
        <dbReference type="ARBA" id="ARBA00004300"/>
    </source>
</evidence>
<keyword evidence="7" id="KW-1185">Reference proteome</keyword>
<dbReference type="AlphaFoldDB" id="A0AAD5XGX9"/>
<feature type="domain" description="Centrosomal protein of 76 kDa C-terminal" evidence="4">
    <location>
        <begin position="487"/>
        <end position="635"/>
    </location>
</feature>
<dbReference type="InterPro" id="IPR052299">
    <property type="entry name" value="CEP76"/>
</dbReference>
<dbReference type="Pfam" id="PF24656">
    <property type="entry name" value="CEPT76_peptidase"/>
    <property type="match status" value="1"/>
</dbReference>
<name>A0AAD5XGX9_9FUNG</name>
<evidence type="ECO:0000259" key="5">
    <source>
        <dbReference type="Pfam" id="PF24656"/>
    </source>
</evidence>
<gene>
    <name evidence="6" type="primary">CEP76</name>
    <name evidence="6" type="ORF">HK100_011162</name>
</gene>
<dbReference type="InterPro" id="IPR028926">
    <property type="entry name" value="CEP76-C2"/>
</dbReference>
<sequence length="638" mass="70653">MAAINLDAALSDETNAALFRAAIASAHSTYDASGIDSARLKANLLNSGLIDNISKNFETYTSIDDSKVTANDIAAANILPPNYPPFNKDKRYLLLNISKGLAFLALSDVAEDPTTSLQIHLHYRESRATSNPVMSAVEPSFNFSHMFELHSRDIQVLLQCSDAIHVVVNRMHHPTGSIELVGTTSIDIRESLCGKPAKKFCEIKESGEDVTLGVLEVSIECIPRDIAGVKNAIVSLEEVSFQLKREQRQFDEINRLFYMHAKQWWNDYLQIRSCHAQRLVKLFTHNERGQKLPVTNFVSPIRSRYIETPHHAARFVSLISLEKSQGIGTSKIEVWANLHTVATLSKAPNSATLATILTSLLLGFNLPAYTALGYLKADDTPAAWVILASTGTGVEMVDPATARRYSTTDAAIPWSSVGCVFNDEGFWANVAVSDTVKGASFDLTDSRYWKALGRDAVLSMKLSQQQSFPIRSFTFPTTPQICLSESTAVTCEIELETVLKNQIAIYRDTRADLLTTWDDELAHLLTQCLCACEMEKIFPAANCGQPSRTSCASNGVKFQEGVRRAIPEGHTFKGFPVHFNTLNPQKIFTAFTQSKTCQSLILTRGDKVRFGVRVKLVGYAEKCVACWVMVAVRYKPYE</sequence>
<dbReference type="Proteomes" id="UP001211907">
    <property type="component" value="Unassembled WGS sequence"/>
</dbReference>